<reference evidence="1" key="1">
    <citation type="submission" date="2021-02" db="EMBL/GenBank/DDBJ databases">
        <authorList>
            <consortium name="DOE Joint Genome Institute"/>
            <person name="Ahrendt S."/>
            <person name="Looney B.P."/>
            <person name="Miyauchi S."/>
            <person name="Morin E."/>
            <person name="Drula E."/>
            <person name="Courty P.E."/>
            <person name="Chicoki N."/>
            <person name="Fauchery L."/>
            <person name="Kohler A."/>
            <person name="Kuo A."/>
            <person name="Labutti K."/>
            <person name="Pangilinan J."/>
            <person name="Lipzen A."/>
            <person name="Riley R."/>
            <person name="Andreopoulos W."/>
            <person name="He G."/>
            <person name="Johnson J."/>
            <person name="Barry K.W."/>
            <person name="Grigoriev I.V."/>
            <person name="Nagy L."/>
            <person name="Hibbett D."/>
            <person name="Henrissat B."/>
            <person name="Matheny P.B."/>
            <person name="Labbe J."/>
            <person name="Martin F."/>
        </authorList>
    </citation>
    <scope>NUCLEOTIDE SEQUENCE</scope>
    <source>
        <strain evidence="1">FP105234-sp</strain>
    </source>
</reference>
<evidence type="ECO:0000313" key="1">
    <source>
        <dbReference type="EMBL" id="KAI0045118.1"/>
    </source>
</evidence>
<dbReference type="Proteomes" id="UP000814033">
    <property type="component" value="Unassembled WGS sequence"/>
</dbReference>
<keyword evidence="2" id="KW-1185">Reference proteome</keyword>
<proteinExistence type="predicted"/>
<accession>A0ACB8RLU5</accession>
<protein>
    <submittedName>
        <fullName evidence="1">Uncharacterized protein</fullName>
    </submittedName>
</protein>
<reference evidence="1" key="2">
    <citation type="journal article" date="2022" name="New Phytol.">
        <title>Evolutionary transition to the ectomycorrhizal habit in the genomes of a hyperdiverse lineage of mushroom-forming fungi.</title>
        <authorList>
            <person name="Looney B."/>
            <person name="Miyauchi S."/>
            <person name="Morin E."/>
            <person name="Drula E."/>
            <person name="Courty P.E."/>
            <person name="Kohler A."/>
            <person name="Kuo A."/>
            <person name="LaButti K."/>
            <person name="Pangilinan J."/>
            <person name="Lipzen A."/>
            <person name="Riley R."/>
            <person name="Andreopoulos W."/>
            <person name="He G."/>
            <person name="Johnson J."/>
            <person name="Nolan M."/>
            <person name="Tritt A."/>
            <person name="Barry K.W."/>
            <person name="Grigoriev I.V."/>
            <person name="Nagy L.G."/>
            <person name="Hibbett D."/>
            <person name="Henrissat B."/>
            <person name="Matheny P.B."/>
            <person name="Labbe J."/>
            <person name="Martin F.M."/>
        </authorList>
    </citation>
    <scope>NUCLEOTIDE SEQUENCE</scope>
    <source>
        <strain evidence="1">FP105234-sp</strain>
    </source>
</reference>
<name>A0ACB8RLU5_9AGAM</name>
<evidence type="ECO:0000313" key="2">
    <source>
        <dbReference type="Proteomes" id="UP000814033"/>
    </source>
</evidence>
<organism evidence="1 2">
    <name type="scientific">Auriscalpium vulgare</name>
    <dbReference type="NCBI Taxonomy" id="40419"/>
    <lineage>
        <taxon>Eukaryota</taxon>
        <taxon>Fungi</taxon>
        <taxon>Dikarya</taxon>
        <taxon>Basidiomycota</taxon>
        <taxon>Agaricomycotina</taxon>
        <taxon>Agaricomycetes</taxon>
        <taxon>Russulales</taxon>
        <taxon>Auriscalpiaceae</taxon>
        <taxon>Auriscalpium</taxon>
    </lineage>
</organism>
<sequence>MSARSTLLATYTRLTKSHHRSVHRYLSCSALRRGAADHSASSKLFADAEHEETKPPATKPVAIREYENWTGDESMEDAVLRMLVDKYKPLRSGTIRTAEEKLRQAPPRVEQGHLDATSIVSTSSPRSELPSSSFSATAEPGVILPGIEGHRPWHTTYKAPSHATSSVKYGTFTSTPSTSKTSSARALPLDDRARAKEKQARKRSLDAGRLTRAKESTLDYCLGIKKSHVQSRPNPASIKGWGGLVEERIERARLEGHFRSIKGRGKPIQRQSDDGNPFIAREEFLMNRIVQRQGAAPPWVETQGELETAVNAFREVVRQSWTRRALRMLTLEQPAALLPALTLADVTNLRDTEWEARERAYHDSALAEINSLVRKYNALAPYAVRRPYYALAAELEKAYSESGTDILAGVDERLSDSESSRRGGVDVDDERYARRVPSTQIGDLPRIRDVVRSWLRRLL</sequence>
<gene>
    <name evidence="1" type="ORF">FA95DRAFT_1589912</name>
</gene>
<dbReference type="EMBL" id="MU275961">
    <property type="protein sequence ID" value="KAI0045118.1"/>
    <property type="molecule type" value="Genomic_DNA"/>
</dbReference>
<comment type="caution">
    <text evidence="1">The sequence shown here is derived from an EMBL/GenBank/DDBJ whole genome shotgun (WGS) entry which is preliminary data.</text>
</comment>